<accession>A0ABX8GRF8</accession>
<proteinExistence type="predicted"/>
<name>A0ABX8GRF8_9BACT</name>
<dbReference type="Proteomes" id="UP000682802">
    <property type="component" value="Chromosome 1"/>
</dbReference>
<dbReference type="EMBL" id="CP076128">
    <property type="protein sequence ID" value="QWG05976.1"/>
    <property type="molecule type" value="Genomic_DNA"/>
</dbReference>
<organism evidence="1 2">
    <name type="scientific">Flammeovirga kamogawensis</name>
    <dbReference type="NCBI Taxonomy" id="373891"/>
    <lineage>
        <taxon>Bacteria</taxon>
        <taxon>Pseudomonadati</taxon>
        <taxon>Bacteroidota</taxon>
        <taxon>Cytophagia</taxon>
        <taxon>Cytophagales</taxon>
        <taxon>Flammeovirgaceae</taxon>
        <taxon>Flammeovirga</taxon>
    </lineage>
</organism>
<protein>
    <submittedName>
        <fullName evidence="1">Uncharacterized protein</fullName>
    </submittedName>
</protein>
<reference evidence="1 2" key="1">
    <citation type="submission" date="2021-05" db="EMBL/GenBank/DDBJ databases">
        <title>Comparative genomic studies on the polysaccharide-degrading batcterial strains of the Flammeovirga genus.</title>
        <authorList>
            <person name="Zewei F."/>
            <person name="Zheng Z."/>
            <person name="Yu L."/>
            <person name="Ruyue G."/>
            <person name="Yanhong M."/>
            <person name="Yuanyuan C."/>
            <person name="Jingyan G."/>
            <person name="Wenjun H."/>
        </authorList>
    </citation>
    <scope>NUCLEOTIDE SEQUENCE [LARGE SCALE GENOMIC DNA]</scope>
    <source>
        <strain evidence="1 2">YS10</strain>
    </source>
</reference>
<evidence type="ECO:0000313" key="2">
    <source>
        <dbReference type="Proteomes" id="UP000682802"/>
    </source>
</evidence>
<keyword evidence="2" id="KW-1185">Reference proteome</keyword>
<dbReference type="RefSeq" id="WP_144073405.1">
    <property type="nucleotide sequence ID" value="NZ_CP076128.1"/>
</dbReference>
<evidence type="ECO:0000313" key="1">
    <source>
        <dbReference type="EMBL" id="QWG05976.1"/>
    </source>
</evidence>
<gene>
    <name evidence="1" type="ORF">KM029_11415</name>
</gene>
<sequence>MKITTDRLCSLLITSALFGTNIELSEENKTTVCIESPIPQHNLKTYQELQEVIKGISITDLMTGKSIIDAPVNTKIDLSFISSGNYVLTVHIKGADISRKLSIIQQGQYDIVRA</sequence>